<dbReference type="RefSeq" id="WP_014175399.1">
    <property type="nucleotide sequence ID" value="NC_016582.1"/>
</dbReference>
<dbReference type="PATRIC" id="fig|749414.3.peg.2896"/>
<evidence type="ECO:0000313" key="2">
    <source>
        <dbReference type="EMBL" id="ADI05922.1"/>
    </source>
</evidence>
<keyword evidence="1" id="KW-0472">Membrane</keyword>
<organism evidence="2 3">
    <name type="scientific">Streptomyces bingchenggensis (strain BCW-1)</name>
    <dbReference type="NCBI Taxonomy" id="749414"/>
    <lineage>
        <taxon>Bacteria</taxon>
        <taxon>Bacillati</taxon>
        <taxon>Actinomycetota</taxon>
        <taxon>Actinomycetes</taxon>
        <taxon>Kitasatosporales</taxon>
        <taxon>Streptomycetaceae</taxon>
        <taxon>Streptomyces</taxon>
    </lineage>
</organism>
<dbReference type="EMBL" id="CP002047">
    <property type="protein sequence ID" value="ADI05922.1"/>
    <property type="molecule type" value="Genomic_DNA"/>
</dbReference>
<evidence type="ECO:0000256" key="1">
    <source>
        <dbReference type="SAM" id="Phobius"/>
    </source>
</evidence>
<feature type="transmembrane region" description="Helical" evidence="1">
    <location>
        <begin position="160"/>
        <end position="181"/>
    </location>
</feature>
<keyword evidence="3" id="KW-1185">Reference proteome</keyword>
<evidence type="ECO:0008006" key="4">
    <source>
        <dbReference type="Google" id="ProtNLM"/>
    </source>
</evidence>
<feature type="transmembrane region" description="Helical" evidence="1">
    <location>
        <begin position="12"/>
        <end position="31"/>
    </location>
</feature>
<protein>
    <recommendedName>
        <fullName evidence="4">Transmembrane transport protein</fullName>
    </recommendedName>
</protein>
<keyword evidence="1" id="KW-0812">Transmembrane</keyword>
<dbReference type="eggNOG" id="COG1277">
    <property type="taxonomic scope" value="Bacteria"/>
</dbReference>
<accession>D7C2N9</accession>
<feature type="transmembrane region" description="Helical" evidence="1">
    <location>
        <begin position="321"/>
        <end position="339"/>
    </location>
</feature>
<feature type="transmembrane region" description="Helical" evidence="1">
    <location>
        <begin position="70"/>
        <end position="92"/>
    </location>
</feature>
<sequence>MTWVTWRQFRATALFMLAGCAVYALVLWIVGYSMRHAYNAEILGCRLADGCKLADEKSAFLREYTGTVNAVQAVLLLLPAVIGAFWGAPLLAREFEAGTQRLAWTQSVTRRRWLAVKLLLPGLSALVLTAALSLLLTWSVSRYDLVEGNRFTPLSFASRGVVPVGYALFAFALGTTAGLFLRRTVPAMAVTLLAVGAVLVLAPELVRPHLRPPVTYSVAYDENVRDYNADVALGGRDHPAFIVGYEVPGALMLSHISDLRTESGRLVYRSTIQDCLDQAAKSRSRAEGAAGVDECMTAKHLHFDVTLQPADRYWSFQWIELGGYLVLTAVLGSLAYWRIKHVRA</sequence>
<evidence type="ECO:0000313" key="3">
    <source>
        <dbReference type="Proteomes" id="UP000000377"/>
    </source>
</evidence>
<proteinExistence type="predicted"/>
<feature type="transmembrane region" description="Helical" evidence="1">
    <location>
        <begin position="113"/>
        <end position="140"/>
    </location>
</feature>
<name>D7C2N9_STRBB</name>
<gene>
    <name evidence="2" type="ordered locus">SBI_02801</name>
</gene>
<feature type="transmembrane region" description="Helical" evidence="1">
    <location>
        <begin position="188"/>
        <end position="206"/>
    </location>
</feature>
<keyword evidence="1" id="KW-1133">Transmembrane helix</keyword>
<dbReference type="HOGENOM" id="CLU_066229_0_0_11"/>
<dbReference type="KEGG" id="sbh:SBI_02801"/>
<dbReference type="Proteomes" id="UP000000377">
    <property type="component" value="Chromosome"/>
</dbReference>
<dbReference type="AlphaFoldDB" id="D7C2N9"/>
<reference evidence="2 3" key="1">
    <citation type="journal article" date="2010" name="J. Bacteriol.">
        <title>Genome sequence of the milbemycin-producing bacterium Streptomyces bingchenggensis.</title>
        <authorList>
            <person name="Wang X.J."/>
            <person name="Yan Y.J."/>
            <person name="Zhang B."/>
            <person name="An J."/>
            <person name="Wang J.J."/>
            <person name="Tian J."/>
            <person name="Jiang L."/>
            <person name="Chen Y.H."/>
            <person name="Huang S.X."/>
            <person name="Yin M."/>
            <person name="Zhang J."/>
            <person name="Gao A.L."/>
            <person name="Liu C.X."/>
            <person name="Zhu Z.X."/>
            <person name="Xiang W.S."/>
        </authorList>
    </citation>
    <scope>NUCLEOTIDE SEQUENCE [LARGE SCALE GENOMIC DNA]</scope>
    <source>
        <strain evidence="2 3">BCW-1</strain>
    </source>
</reference>
<dbReference type="STRING" id="749414.SBI_02801"/>